<protein>
    <submittedName>
        <fullName evidence="2">Uncharacterized protein</fullName>
    </submittedName>
</protein>
<accession>A0A7S4FUR9</accession>
<sequence length="118" mass="12790">MALAGVGVADDRRCTQAIATEGQCAVTCVTGEHSPFCQPNLRHGRPPPVHRRPRPTIPCSPVENQTGRQAMEQPGGKPFSNAESSRLQSIPTPFTRHRPSGAGDQMAMLKICWPFIDS</sequence>
<gene>
    <name evidence="2" type="ORF">EGYM00163_LOCUS27027</name>
</gene>
<evidence type="ECO:0000256" key="1">
    <source>
        <dbReference type="SAM" id="MobiDB-lite"/>
    </source>
</evidence>
<name>A0A7S4FUR9_9EUGL</name>
<feature type="compositionally biased region" description="Polar residues" evidence="1">
    <location>
        <begin position="81"/>
        <end position="92"/>
    </location>
</feature>
<feature type="region of interest" description="Disordered" evidence="1">
    <location>
        <begin position="38"/>
        <end position="103"/>
    </location>
</feature>
<dbReference type="EMBL" id="HBJA01077090">
    <property type="protein sequence ID" value="CAE0815868.1"/>
    <property type="molecule type" value="Transcribed_RNA"/>
</dbReference>
<dbReference type="AlphaFoldDB" id="A0A7S4FUR9"/>
<proteinExistence type="predicted"/>
<feature type="compositionally biased region" description="Basic residues" evidence="1">
    <location>
        <begin position="42"/>
        <end position="54"/>
    </location>
</feature>
<reference evidence="2" key="1">
    <citation type="submission" date="2021-01" db="EMBL/GenBank/DDBJ databases">
        <authorList>
            <person name="Corre E."/>
            <person name="Pelletier E."/>
            <person name="Niang G."/>
            <person name="Scheremetjew M."/>
            <person name="Finn R."/>
            <person name="Kale V."/>
            <person name="Holt S."/>
            <person name="Cochrane G."/>
            <person name="Meng A."/>
            <person name="Brown T."/>
            <person name="Cohen L."/>
        </authorList>
    </citation>
    <scope>NUCLEOTIDE SEQUENCE</scope>
    <source>
        <strain evidence="2">CCMP1594</strain>
    </source>
</reference>
<evidence type="ECO:0000313" key="2">
    <source>
        <dbReference type="EMBL" id="CAE0815868.1"/>
    </source>
</evidence>
<organism evidence="2">
    <name type="scientific">Eutreptiella gymnastica</name>
    <dbReference type="NCBI Taxonomy" id="73025"/>
    <lineage>
        <taxon>Eukaryota</taxon>
        <taxon>Discoba</taxon>
        <taxon>Euglenozoa</taxon>
        <taxon>Euglenida</taxon>
        <taxon>Spirocuta</taxon>
        <taxon>Euglenophyceae</taxon>
        <taxon>Eutreptiales</taxon>
        <taxon>Eutreptiaceae</taxon>
        <taxon>Eutreptiella</taxon>
    </lineage>
</organism>